<gene>
    <name evidence="15" type="ORF">ACFPTN_16205</name>
</gene>
<dbReference type="PANTHER" id="PTHR43395">
    <property type="entry name" value="SENSOR HISTIDINE KINASE CHEA"/>
    <property type="match status" value="1"/>
</dbReference>
<evidence type="ECO:0000256" key="5">
    <source>
        <dbReference type="ARBA" id="ARBA00022777"/>
    </source>
</evidence>
<sequence length="1881" mass="197583">MTHAIETDLGPLNWVKGEIDAALGRAREALGQAGTAHDPAAQVQFAQTHLHQVRGALSIIGLDGLTQFAESAGLLLGDMARGDVPADPGNVELGLRALAALGNYLEELAHGAPDQPLRLLPLYEAIAAARGQPAGAVDLFYPDLSLRPPRRDDAPPAADEAQARLRGARARFERGLLDWLRKGAAGGGAAQMREAIADVEALQPTPSARALWWAGLGFFDALAAGTIVPDPAVKKLCAQIDAQFRRLMGGNGAVPERLLREVLHRVATAPATTAQQQSIRACWQLDALLPPAGATISEIPLAPLLQALHARLAALREQWDAFCAGTAIALAHFEEELAAFAGAAAGLARPAVDRLVAGLADFTRWLRHDPLQFSESIALEVAAALLQIEAALDPGATGDGLAAQVDATLSRLAALRRGEALAPQPASAEQEGAVRTHERDALAQLAKEMLSSLAQVEQTLDDYFRNPQKRAALGELHRPMQQILGALSLLGETTAIELMREAGTRIAHFAAPDAQPDQAAFEELAHKLSALGFYIESLPHKRTDLQALLGPVSTASASAEGAPPAAETPPAPAHAAARTSAEPQEGTATPAAEPATGIEAEAASPVPAAGTAPVPPSGADGAAPPAAPAPLAPSAAEATAVSVPAAAGGAERATGDAEIDAELLCIFIEEAYEVLASIGEHLELSRSEPQDAEHLTVIRRGFHTLKGSGRMVGLREVGEAAWSVEQTLNRWLQLEWPPTPALHHLIDAARQLFTDWVAQLEAGGPRGRDAAAVVAEAERLRSAETPPAEPAPAAAAPAESGAGRPAAPEPAFPRLELSASGEILPLLTAADQPAAVIPPLDALPDFELEPPTVGDLHELALGADGLPPLAAAEAPTPEELALLPSEAGDEAWPAPEAPDDVPPVVVGIAIDIAPARPEGEPAQPDGAPDRAGTPPAPDAILIGDAEMSRALYELYRSEAAAHLATLHDEFARLAANPALLPPDAALRAAHTLAGISGTARLSPLHTLGRALEHALERVRHAARPPAADELALFSQSTGTLQAMLGEVLQQRMPETAPALERALDDCGRAHAATAPEAGPPVRTPAAEAGVAGPPAAGETVLPEAGGEPPAALPAAAAVAEAARGGAPMVAGSAPQDDIDPQLLTLFLEEAADLLGELHATLRAWEQAPEDGGHAPVVARLLHSLKGSARMAGAMTLGEHLHELESRLEEGGGRGQALADDLAAGIDAAELMIDALAAGEPLPAVAPPAAAAQQATALVAAAADAPAAEPEGAASATLRVRADLVDRFVNQAGEIGISRTRIEGEMRTLRNSLLDLTDNVIRLRNQVREVELQADMQMQSRIAQADARHADFDPLEMDRYTRLQELTRMLAESVNDVTTVQQSLLGNLDSADLALHGQARLSRDLQQALMRVRMLPFDSLADRLYRVVRQSAKELGKRAHLDLRGGRIEIDRSVLEQMAAPLEHLLRNAVAHGIETADRRRAAGKPEIGQISLGVRQEGNEIAIELVDDGAGLDFERIEARARAGGLLEPHEQADARRLTNMIFLPGFSTAQAVSAVSGRGVGMDVVKAQTAAVGGRIDVTSRRGEGTTFRIHLPLTLAVTQALLVRAAGRTYAIPSSMVAQVMELKTDALQRVQADHGTGWMDEHYAYRYLPRLLGDKHARPEEQRYNWLLLLRAGAQTLALHVDALCGSQEIVVKNAGPQLTRIPGMSGATVLGDGEIVLILNPVALASSGMGLEEGPEAAPGKAGHPGHVPTVMVVDDSLTVRKITGRLLEREGYRVITAKDGVDALEKLVETLPDVVLSDIEMPRMDGFDLVRNIRADARTSALPVIMITSRLADKHRRYAAEVGASHYLGKPYQEEELLALLAGYTGREYQPQAAPA</sequence>
<dbReference type="Gene3D" id="2.30.30.40">
    <property type="entry name" value="SH3 Domains"/>
    <property type="match status" value="1"/>
</dbReference>
<feature type="compositionally biased region" description="Low complexity" evidence="10">
    <location>
        <begin position="783"/>
        <end position="806"/>
    </location>
</feature>
<feature type="compositionally biased region" description="Low complexity" evidence="10">
    <location>
        <begin position="1083"/>
        <end position="1112"/>
    </location>
</feature>
<feature type="modified residue" description="Phosphohistidine" evidence="7">
    <location>
        <position position="990"/>
    </location>
</feature>
<dbReference type="RefSeq" id="WP_385961539.1">
    <property type="nucleotide sequence ID" value="NZ_JBHSOG010000061.1"/>
</dbReference>
<feature type="modified residue" description="4-aspartylphosphate" evidence="8">
    <location>
        <position position="1803"/>
    </location>
</feature>
<dbReference type="InterPro" id="IPR058661">
    <property type="entry name" value="FimL_2nd"/>
</dbReference>
<comment type="caution">
    <text evidence="15">The sequence shown here is derived from an EMBL/GenBank/DDBJ whole genome shotgun (WGS) entry which is preliminary data.</text>
</comment>
<keyword evidence="3 8" id="KW-0597">Phosphoprotein</keyword>
<feature type="domain" description="HPt" evidence="14">
    <location>
        <begin position="1135"/>
        <end position="1235"/>
    </location>
</feature>
<evidence type="ECO:0000313" key="15">
    <source>
        <dbReference type="EMBL" id="MFC5770923.1"/>
    </source>
</evidence>
<dbReference type="PANTHER" id="PTHR43395:SF8">
    <property type="entry name" value="HISTIDINE KINASE"/>
    <property type="match status" value="1"/>
</dbReference>
<evidence type="ECO:0000256" key="1">
    <source>
        <dbReference type="ARBA" id="ARBA00000085"/>
    </source>
</evidence>
<feature type="region of interest" description="Disordered" evidence="10">
    <location>
        <begin position="1071"/>
        <end position="1112"/>
    </location>
</feature>
<evidence type="ECO:0000259" key="14">
    <source>
        <dbReference type="PROSITE" id="PS50894"/>
    </source>
</evidence>
<dbReference type="Pfam" id="PF26379">
    <property type="entry name" value="FimL_2nd"/>
    <property type="match status" value="1"/>
</dbReference>
<organism evidence="15 16">
    <name type="scientific">Thauera sinica</name>
    <dbReference type="NCBI Taxonomy" id="2665146"/>
    <lineage>
        <taxon>Bacteria</taxon>
        <taxon>Pseudomonadati</taxon>
        <taxon>Pseudomonadota</taxon>
        <taxon>Betaproteobacteria</taxon>
        <taxon>Rhodocyclales</taxon>
        <taxon>Zoogloeaceae</taxon>
        <taxon>Thauera</taxon>
    </lineage>
</organism>
<accession>A0ABW1AUF9</accession>
<dbReference type="Proteomes" id="UP001595974">
    <property type="component" value="Unassembled WGS sequence"/>
</dbReference>
<protein>
    <recommendedName>
        <fullName evidence="2">histidine kinase</fullName>
        <ecNumber evidence="2">2.7.13.3</ecNumber>
    </recommendedName>
</protein>
<evidence type="ECO:0000256" key="4">
    <source>
        <dbReference type="ARBA" id="ARBA00022679"/>
    </source>
</evidence>
<keyword evidence="4" id="KW-0808">Transferase</keyword>
<dbReference type="InterPro" id="IPR005467">
    <property type="entry name" value="His_kinase_dom"/>
</dbReference>
<dbReference type="InterPro" id="IPR002545">
    <property type="entry name" value="CheW-lke_dom"/>
</dbReference>
<dbReference type="SUPFAM" id="SSF47226">
    <property type="entry name" value="Histidine-containing phosphotransfer domain, HPT domain"/>
    <property type="match status" value="5"/>
</dbReference>
<keyword evidence="5" id="KW-0418">Kinase</keyword>
<evidence type="ECO:0000256" key="7">
    <source>
        <dbReference type="PROSITE-ProRule" id="PRU00110"/>
    </source>
</evidence>
<evidence type="ECO:0000256" key="6">
    <source>
        <dbReference type="ARBA" id="ARBA00023012"/>
    </source>
</evidence>
<dbReference type="InterPro" id="IPR051315">
    <property type="entry name" value="Bact_Chemotaxis_CheA"/>
</dbReference>
<dbReference type="EMBL" id="JBHSOG010000061">
    <property type="protein sequence ID" value="MFC5770923.1"/>
    <property type="molecule type" value="Genomic_DNA"/>
</dbReference>
<dbReference type="InterPro" id="IPR004358">
    <property type="entry name" value="Sig_transdc_His_kin-like_C"/>
</dbReference>
<name>A0ABW1AUF9_9RHOO</name>
<feature type="domain" description="HPt" evidence="14">
    <location>
        <begin position="944"/>
        <end position="1047"/>
    </location>
</feature>
<dbReference type="PRINTS" id="PR00344">
    <property type="entry name" value="BCTRLSENSOR"/>
</dbReference>
<feature type="domain" description="Response regulatory" evidence="12">
    <location>
        <begin position="1754"/>
        <end position="1870"/>
    </location>
</feature>
<feature type="compositionally biased region" description="Low complexity" evidence="10">
    <location>
        <begin position="573"/>
        <end position="624"/>
    </location>
</feature>
<comment type="catalytic activity">
    <reaction evidence="1">
        <text>ATP + protein L-histidine = ADP + protein N-phospho-L-histidine.</text>
        <dbReference type="EC" id="2.7.13.3"/>
    </reaction>
</comment>
<dbReference type="InterPro" id="IPR011006">
    <property type="entry name" value="CheY-like_superfamily"/>
</dbReference>
<dbReference type="SMART" id="SM00260">
    <property type="entry name" value="CheW"/>
    <property type="match status" value="1"/>
</dbReference>
<feature type="region of interest" description="Disordered" evidence="10">
    <location>
        <begin position="915"/>
        <end position="935"/>
    </location>
</feature>
<dbReference type="Gene3D" id="1.20.120.160">
    <property type="entry name" value="HPT domain"/>
    <property type="match status" value="4"/>
</dbReference>
<evidence type="ECO:0000313" key="16">
    <source>
        <dbReference type="Proteomes" id="UP001595974"/>
    </source>
</evidence>
<dbReference type="InterPro" id="IPR003594">
    <property type="entry name" value="HATPase_dom"/>
</dbReference>
<evidence type="ECO:0000259" key="12">
    <source>
        <dbReference type="PROSITE" id="PS50110"/>
    </source>
</evidence>
<feature type="domain" description="CheW-like" evidence="13">
    <location>
        <begin position="1599"/>
        <end position="1734"/>
    </location>
</feature>
<dbReference type="SMART" id="SM01231">
    <property type="entry name" value="H-kinase_dim"/>
    <property type="match status" value="1"/>
</dbReference>
<dbReference type="InterPro" id="IPR036890">
    <property type="entry name" value="HATPase_C_sf"/>
</dbReference>
<dbReference type="PROSITE" id="PS50110">
    <property type="entry name" value="RESPONSE_REGULATORY"/>
    <property type="match status" value="1"/>
</dbReference>
<dbReference type="Pfam" id="PF01627">
    <property type="entry name" value="Hpt"/>
    <property type="match status" value="3"/>
</dbReference>
<dbReference type="InterPro" id="IPR036061">
    <property type="entry name" value="CheW-like_dom_sf"/>
</dbReference>
<dbReference type="SUPFAM" id="SSF55874">
    <property type="entry name" value="ATPase domain of HSP90 chaperone/DNA topoisomerase II/histidine kinase"/>
    <property type="match status" value="1"/>
</dbReference>
<evidence type="ECO:0000256" key="8">
    <source>
        <dbReference type="PROSITE-ProRule" id="PRU00169"/>
    </source>
</evidence>
<dbReference type="Pfam" id="PF01584">
    <property type="entry name" value="CheW"/>
    <property type="match status" value="1"/>
</dbReference>
<dbReference type="Gene3D" id="3.30.565.10">
    <property type="entry name" value="Histidine kinase-like ATPase, C-terminal domain"/>
    <property type="match status" value="1"/>
</dbReference>
<proteinExistence type="predicted"/>
<dbReference type="PROSITE" id="PS50851">
    <property type="entry name" value="CHEW"/>
    <property type="match status" value="1"/>
</dbReference>
<dbReference type="InterPro" id="IPR036641">
    <property type="entry name" value="HPT_dom_sf"/>
</dbReference>
<dbReference type="InterPro" id="IPR008207">
    <property type="entry name" value="Sig_transdc_His_kin_Hpt_dom"/>
</dbReference>
<dbReference type="SMART" id="SM00073">
    <property type="entry name" value="HPT"/>
    <property type="match status" value="3"/>
</dbReference>
<evidence type="ECO:0000256" key="10">
    <source>
        <dbReference type="SAM" id="MobiDB-lite"/>
    </source>
</evidence>
<feature type="domain" description="HPt" evidence="14">
    <location>
        <begin position="656"/>
        <end position="763"/>
    </location>
</feature>
<feature type="compositionally biased region" description="Low complexity" evidence="10">
    <location>
        <begin position="556"/>
        <end position="565"/>
    </location>
</feature>
<feature type="modified residue" description="Phosphohistidine" evidence="7">
    <location>
        <position position="703"/>
    </location>
</feature>
<dbReference type="InterPro" id="IPR004105">
    <property type="entry name" value="CheA-like_dim"/>
</dbReference>
<keyword evidence="6" id="KW-0902">Two-component regulatory system</keyword>
<dbReference type="Pfam" id="PF02518">
    <property type="entry name" value="HATPase_c"/>
    <property type="match status" value="1"/>
</dbReference>
<dbReference type="EC" id="2.7.13.3" evidence="2"/>
<keyword evidence="16" id="KW-1185">Reference proteome</keyword>
<dbReference type="Gene3D" id="3.40.50.2300">
    <property type="match status" value="1"/>
</dbReference>
<evidence type="ECO:0000256" key="2">
    <source>
        <dbReference type="ARBA" id="ARBA00012438"/>
    </source>
</evidence>
<keyword evidence="9" id="KW-0175">Coiled coil</keyword>
<evidence type="ECO:0000259" key="13">
    <source>
        <dbReference type="PROSITE" id="PS50851"/>
    </source>
</evidence>
<feature type="region of interest" description="Disordered" evidence="10">
    <location>
        <begin position="779"/>
        <end position="811"/>
    </location>
</feature>
<feature type="modified residue" description="Phosphohistidine" evidence="7">
    <location>
        <position position="1182"/>
    </location>
</feature>
<feature type="coiled-coil region" evidence="9">
    <location>
        <begin position="1305"/>
        <end position="1332"/>
    </location>
</feature>
<dbReference type="SUPFAM" id="SSF52172">
    <property type="entry name" value="CheY-like"/>
    <property type="match status" value="1"/>
</dbReference>
<dbReference type="InterPro" id="IPR001789">
    <property type="entry name" value="Sig_transdc_resp-reg_receiver"/>
</dbReference>
<reference evidence="16" key="1">
    <citation type="journal article" date="2019" name="Int. J. Syst. Evol. Microbiol.">
        <title>The Global Catalogue of Microorganisms (GCM) 10K type strain sequencing project: providing services to taxonomists for standard genome sequencing and annotation.</title>
        <authorList>
            <consortium name="The Broad Institute Genomics Platform"/>
            <consortium name="The Broad Institute Genome Sequencing Center for Infectious Disease"/>
            <person name="Wu L."/>
            <person name="Ma J."/>
        </authorList>
    </citation>
    <scope>NUCLEOTIDE SEQUENCE [LARGE SCALE GENOMIC DNA]</scope>
    <source>
        <strain evidence="16">SHR3</strain>
    </source>
</reference>
<dbReference type="SMART" id="SM00387">
    <property type="entry name" value="HATPase_c"/>
    <property type="match status" value="1"/>
</dbReference>
<feature type="domain" description="Histidine kinase" evidence="11">
    <location>
        <begin position="1345"/>
        <end position="1597"/>
    </location>
</feature>
<dbReference type="CDD" id="cd00088">
    <property type="entry name" value="HPT"/>
    <property type="match status" value="2"/>
</dbReference>
<dbReference type="SMART" id="SM00448">
    <property type="entry name" value="REC"/>
    <property type="match status" value="1"/>
</dbReference>
<feature type="region of interest" description="Disordered" evidence="10">
    <location>
        <begin position="556"/>
        <end position="631"/>
    </location>
</feature>
<evidence type="ECO:0000256" key="9">
    <source>
        <dbReference type="SAM" id="Coils"/>
    </source>
</evidence>
<dbReference type="SUPFAM" id="SSF50341">
    <property type="entry name" value="CheW-like"/>
    <property type="match status" value="1"/>
</dbReference>
<evidence type="ECO:0000259" key="11">
    <source>
        <dbReference type="PROSITE" id="PS50109"/>
    </source>
</evidence>
<dbReference type="PROSITE" id="PS50894">
    <property type="entry name" value="HPT"/>
    <property type="match status" value="3"/>
</dbReference>
<evidence type="ECO:0000256" key="3">
    <source>
        <dbReference type="ARBA" id="ARBA00022553"/>
    </source>
</evidence>
<dbReference type="Pfam" id="PF00072">
    <property type="entry name" value="Response_reg"/>
    <property type="match status" value="1"/>
</dbReference>
<dbReference type="PROSITE" id="PS50109">
    <property type="entry name" value="HIS_KIN"/>
    <property type="match status" value="1"/>
</dbReference>